<name>A0A0B7H4Y9_9FLAO</name>
<dbReference type="GO" id="GO:0006508">
    <property type="term" value="P:proteolysis"/>
    <property type="evidence" value="ECO:0007669"/>
    <property type="project" value="InterPro"/>
</dbReference>
<sequence>MKYIFLYLMFCISVCYGQKSLQEGLKSIDRQTAETHINFLADDALEGRESGFQGGRIARNYIVSQLRQIGIEPFFPDGYLQHFSAYRADSQSKELKRYTVVDSVVNRLKNTTHYRLEMANVLGMIKGKKADEYVIVGAHYDHLGMDKYLEGDQIYNGADDNASGVSAVLQLAKAFKKSGEQPLRTIIFAFWDGEERGLLGSKYFTDNCSFRNQIKAYLNYDMIGRNNRPEQPNYFVYFYTASHPIFGDWLKSDIQKYKIDLQPDYRAWDNPIGGSDNASFAIHKIPIVWFHTDGHLDYHKPTDHSDKLNWEKIVEITKASYLIFSRLANDKY</sequence>
<dbReference type="PANTHER" id="PTHR12147">
    <property type="entry name" value="METALLOPEPTIDASE M28 FAMILY MEMBER"/>
    <property type="match status" value="1"/>
</dbReference>
<dbReference type="AlphaFoldDB" id="A0A0B7H4Y9"/>
<dbReference type="STRING" id="28189.CCYN74_420005"/>
<organism evidence="2 3">
    <name type="scientific">Capnocytophaga cynodegmi</name>
    <dbReference type="NCBI Taxonomy" id="28189"/>
    <lineage>
        <taxon>Bacteria</taxon>
        <taxon>Pseudomonadati</taxon>
        <taxon>Bacteroidota</taxon>
        <taxon>Flavobacteriia</taxon>
        <taxon>Flavobacteriales</taxon>
        <taxon>Flavobacteriaceae</taxon>
        <taxon>Capnocytophaga</taxon>
    </lineage>
</organism>
<dbReference type="EC" id="3.4.11.24" evidence="2"/>
<dbReference type="InterPro" id="IPR045175">
    <property type="entry name" value="M28_fam"/>
</dbReference>
<evidence type="ECO:0000259" key="1">
    <source>
        <dbReference type="Pfam" id="PF04389"/>
    </source>
</evidence>
<gene>
    <name evidence="2" type="ORF">CCYN2B_120005</name>
</gene>
<evidence type="ECO:0000313" key="3">
    <source>
        <dbReference type="Proteomes" id="UP000038055"/>
    </source>
</evidence>
<dbReference type="RefSeq" id="WP_041990077.1">
    <property type="nucleotide sequence ID" value="NZ_CDOD01000004.1"/>
</dbReference>
<dbReference type="Gene3D" id="3.40.630.10">
    <property type="entry name" value="Zn peptidases"/>
    <property type="match status" value="1"/>
</dbReference>
<keyword evidence="3" id="KW-1185">Reference proteome</keyword>
<keyword evidence="2" id="KW-0378">Hydrolase</keyword>
<accession>A0A0B7H4Y9</accession>
<dbReference type="InterPro" id="IPR007484">
    <property type="entry name" value="Peptidase_M28"/>
</dbReference>
<evidence type="ECO:0000313" key="2">
    <source>
        <dbReference type="EMBL" id="CEN32668.1"/>
    </source>
</evidence>
<dbReference type="GO" id="GO:0004177">
    <property type="term" value="F:aminopeptidase activity"/>
    <property type="evidence" value="ECO:0007669"/>
    <property type="project" value="UniProtKB-KW"/>
</dbReference>
<dbReference type="SUPFAM" id="SSF53187">
    <property type="entry name" value="Zn-dependent exopeptidases"/>
    <property type="match status" value="1"/>
</dbReference>
<keyword evidence="2" id="KW-0645">Protease</keyword>
<feature type="domain" description="Peptidase M28" evidence="1">
    <location>
        <begin position="120"/>
        <end position="319"/>
    </location>
</feature>
<dbReference type="Proteomes" id="UP000038055">
    <property type="component" value="Unassembled WGS sequence"/>
</dbReference>
<dbReference type="eggNOG" id="COG2234">
    <property type="taxonomic scope" value="Bacteria"/>
</dbReference>
<keyword evidence="2" id="KW-0031">Aminopeptidase</keyword>
<proteinExistence type="predicted"/>
<dbReference type="GO" id="GO:0008235">
    <property type="term" value="F:metalloexopeptidase activity"/>
    <property type="evidence" value="ECO:0007669"/>
    <property type="project" value="InterPro"/>
</dbReference>
<protein>
    <submittedName>
        <fullName evidence="2">SgaP</fullName>
        <ecNumber evidence="2">3.4.11.24</ecNumber>
    </submittedName>
</protein>
<dbReference type="EMBL" id="CDOD01000004">
    <property type="protein sequence ID" value="CEN32668.1"/>
    <property type="molecule type" value="Genomic_DNA"/>
</dbReference>
<dbReference type="PANTHER" id="PTHR12147:SF26">
    <property type="entry name" value="PEPTIDASE M28 DOMAIN-CONTAINING PROTEIN"/>
    <property type="match status" value="1"/>
</dbReference>
<dbReference type="Pfam" id="PF04389">
    <property type="entry name" value="Peptidase_M28"/>
    <property type="match status" value="1"/>
</dbReference>
<reference evidence="3" key="1">
    <citation type="submission" date="2015-01" db="EMBL/GenBank/DDBJ databases">
        <authorList>
            <person name="MANFREDI Pablo"/>
        </authorList>
    </citation>
    <scope>NUCLEOTIDE SEQUENCE [LARGE SCALE GENOMIC DNA]</scope>
    <source>
        <strain evidence="3">Ccyn2B</strain>
    </source>
</reference>